<evidence type="ECO:0000313" key="2">
    <source>
        <dbReference type="Proteomes" id="UP000502823"/>
    </source>
</evidence>
<sequence>MMVTKHRVGSAHTNYLCCFWHIAVPVDSARNRLIVAMTHTIETAIQLGALQGFLAKPEHFRKDISSFRKSDNSTSGDGTSLSQSYDVADAFDEFFETTYNNSCLHDSSTFYQSSDPISLASVSNCDVLKAIKRLQLSY</sequence>
<evidence type="ECO:0000313" key="1">
    <source>
        <dbReference type="EMBL" id="GFG37648.1"/>
    </source>
</evidence>
<protein>
    <submittedName>
        <fullName evidence="1">Uncharacterized protein</fullName>
    </submittedName>
</protein>
<gene>
    <name evidence="1" type="ORF">Cfor_02011</name>
</gene>
<dbReference type="AlphaFoldDB" id="A0A6L2Q479"/>
<accession>A0A6L2Q479</accession>
<proteinExistence type="predicted"/>
<dbReference type="InParanoid" id="A0A6L2Q479"/>
<organism evidence="1 2">
    <name type="scientific">Coptotermes formosanus</name>
    <name type="common">Formosan subterranean termite</name>
    <dbReference type="NCBI Taxonomy" id="36987"/>
    <lineage>
        <taxon>Eukaryota</taxon>
        <taxon>Metazoa</taxon>
        <taxon>Ecdysozoa</taxon>
        <taxon>Arthropoda</taxon>
        <taxon>Hexapoda</taxon>
        <taxon>Insecta</taxon>
        <taxon>Pterygota</taxon>
        <taxon>Neoptera</taxon>
        <taxon>Polyneoptera</taxon>
        <taxon>Dictyoptera</taxon>
        <taxon>Blattodea</taxon>
        <taxon>Blattoidea</taxon>
        <taxon>Termitoidae</taxon>
        <taxon>Rhinotermitidae</taxon>
        <taxon>Coptotermes</taxon>
    </lineage>
</organism>
<reference evidence="2" key="1">
    <citation type="submission" date="2020-01" db="EMBL/GenBank/DDBJ databases">
        <title>Draft genome sequence of the Termite Coptotermes fromosanus.</title>
        <authorList>
            <person name="Itakura S."/>
            <person name="Yosikawa Y."/>
            <person name="Umezawa K."/>
        </authorList>
    </citation>
    <scope>NUCLEOTIDE SEQUENCE [LARGE SCALE GENOMIC DNA]</scope>
</reference>
<comment type="caution">
    <text evidence="1">The sequence shown here is derived from an EMBL/GenBank/DDBJ whole genome shotgun (WGS) entry which is preliminary data.</text>
</comment>
<name>A0A6L2Q479_COPFO</name>
<dbReference type="Proteomes" id="UP000502823">
    <property type="component" value="Unassembled WGS sequence"/>
</dbReference>
<keyword evidence="2" id="KW-1185">Reference proteome</keyword>
<dbReference type="EMBL" id="BLKM01000708">
    <property type="protein sequence ID" value="GFG37648.1"/>
    <property type="molecule type" value="Genomic_DNA"/>
</dbReference>